<feature type="non-terminal residue" evidence="1">
    <location>
        <position position="29"/>
    </location>
</feature>
<gene>
    <name evidence="1" type="ORF">METZ01_LOCUS129713</name>
</gene>
<accession>A0A381YII5</accession>
<dbReference type="InterPro" id="IPR019546">
    <property type="entry name" value="TAT_signal_bac_arc"/>
</dbReference>
<evidence type="ECO:0000313" key="1">
    <source>
        <dbReference type="EMBL" id="SVA76859.1"/>
    </source>
</evidence>
<dbReference type="InterPro" id="IPR006311">
    <property type="entry name" value="TAT_signal"/>
</dbReference>
<dbReference type="EMBL" id="UINC01018323">
    <property type="protein sequence ID" value="SVA76859.1"/>
    <property type="molecule type" value="Genomic_DNA"/>
</dbReference>
<reference evidence="1" key="1">
    <citation type="submission" date="2018-05" db="EMBL/GenBank/DDBJ databases">
        <authorList>
            <person name="Lanie J.A."/>
            <person name="Ng W.-L."/>
            <person name="Kazmierczak K.M."/>
            <person name="Andrzejewski T.M."/>
            <person name="Davidsen T.M."/>
            <person name="Wayne K.J."/>
            <person name="Tettelin H."/>
            <person name="Glass J.I."/>
            <person name="Rusch D."/>
            <person name="Podicherti R."/>
            <person name="Tsui H.-C.T."/>
            <person name="Winkler M.E."/>
        </authorList>
    </citation>
    <scope>NUCLEOTIDE SEQUENCE</scope>
</reference>
<dbReference type="NCBIfam" id="TIGR01409">
    <property type="entry name" value="TAT_signal_seq"/>
    <property type="match status" value="1"/>
</dbReference>
<proteinExistence type="predicted"/>
<protein>
    <submittedName>
        <fullName evidence="1">Uncharacterized protein</fullName>
    </submittedName>
</protein>
<name>A0A381YII5_9ZZZZ</name>
<dbReference type="AlphaFoldDB" id="A0A381YII5"/>
<organism evidence="1">
    <name type="scientific">marine metagenome</name>
    <dbReference type="NCBI Taxonomy" id="408172"/>
    <lineage>
        <taxon>unclassified sequences</taxon>
        <taxon>metagenomes</taxon>
        <taxon>ecological metagenomes</taxon>
    </lineage>
</organism>
<sequence length="29" mass="2919">MGADRRTFLKTATLGAAGVALGNPLTMGQ</sequence>
<dbReference type="PROSITE" id="PS51318">
    <property type="entry name" value="TAT"/>
    <property type="match status" value="1"/>
</dbReference>